<dbReference type="Proteomes" id="UP000680714">
    <property type="component" value="Unassembled WGS sequence"/>
</dbReference>
<dbReference type="GO" id="GO:0016787">
    <property type="term" value="F:hydrolase activity"/>
    <property type="evidence" value="ECO:0007669"/>
    <property type="project" value="UniProtKB-KW"/>
</dbReference>
<keyword evidence="1 2" id="KW-0378">Hydrolase</keyword>
<dbReference type="PANTHER" id="PTHR43316:SF8">
    <property type="entry name" value="HAD FAMILY HYDROLASE"/>
    <property type="match status" value="1"/>
</dbReference>
<comment type="caution">
    <text evidence="2">The sequence shown here is derived from an EMBL/GenBank/DDBJ whole genome shotgun (WGS) entry which is preliminary data.</text>
</comment>
<name>A0ABS5IEP3_9PROT</name>
<proteinExistence type="predicted"/>
<dbReference type="InterPro" id="IPR036412">
    <property type="entry name" value="HAD-like_sf"/>
</dbReference>
<dbReference type="SUPFAM" id="SSF56784">
    <property type="entry name" value="HAD-like"/>
    <property type="match status" value="1"/>
</dbReference>
<keyword evidence="3" id="KW-1185">Reference proteome</keyword>
<evidence type="ECO:0000256" key="1">
    <source>
        <dbReference type="ARBA" id="ARBA00022801"/>
    </source>
</evidence>
<dbReference type="PANTHER" id="PTHR43316">
    <property type="entry name" value="HYDROLASE, HALOACID DELAHOGENASE-RELATED"/>
    <property type="match status" value="1"/>
</dbReference>
<sequence>MLVAFDGDDTLWHNEPLFWATQDRFKQLLAPYCPADHLAEKLLATEIANLALFGYGIKGFALSMIETAIKVSDGQVPVAVIEELIVRAKEMLAHPAHLLDGVAPAVATVKRQGFRIMLITKGDLMDQEAKLARSGLAELFEAVEVVSEKDEALYRRLFAKHGVTPQECVMVGNSVRSDIVPALAAGAWAVHIPYAGPVWAHEQAEPPLGHPHYARLDSMMQLPDWLSGLKNRA</sequence>
<accession>A0ABS5IEP3</accession>
<dbReference type="SFLD" id="SFLDS00003">
    <property type="entry name" value="Haloacid_Dehalogenase"/>
    <property type="match status" value="1"/>
</dbReference>
<evidence type="ECO:0000313" key="3">
    <source>
        <dbReference type="Proteomes" id="UP000680714"/>
    </source>
</evidence>
<dbReference type="Gene3D" id="3.40.50.1000">
    <property type="entry name" value="HAD superfamily/HAD-like"/>
    <property type="match status" value="1"/>
</dbReference>
<dbReference type="InterPro" id="IPR023214">
    <property type="entry name" value="HAD_sf"/>
</dbReference>
<reference evidence="2 3" key="1">
    <citation type="submission" date="2021-04" db="EMBL/GenBank/DDBJ databases">
        <title>Magnetospirillum sulfuroxidans sp. nov., a facultative chemolithoautotrophic sulfur-oxidizing alphaproteobacterium isolated from freshwater sediment and proposals for Paramagetospirillum gen. nov., and Magnetospirillaceae fam. nov.</title>
        <authorList>
            <person name="Koziaeva V."/>
            <person name="Geelhoed J.S."/>
            <person name="Sorokin D.Y."/>
            <person name="Grouzdev D.S."/>
        </authorList>
    </citation>
    <scope>NUCLEOTIDE SEQUENCE [LARGE SCALE GENOMIC DNA]</scope>
    <source>
        <strain evidence="2 3">J10</strain>
    </source>
</reference>
<dbReference type="EMBL" id="JAGTUF010000014">
    <property type="protein sequence ID" value="MBR9972884.1"/>
    <property type="molecule type" value="Genomic_DNA"/>
</dbReference>
<dbReference type="SFLD" id="SFLDG01129">
    <property type="entry name" value="C1.5:_HAD__Beta-PGM__Phosphata"/>
    <property type="match status" value="1"/>
</dbReference>
<dbReference type="Pfam" id="PF00702">
    <property type="entry name" value="Hydrolase"/>
    <property type="match status" value="1"/>
</dbReference>
<dbReference type="CDD" id="cd07515">
    <property type="entry name" value="HAD-like"/>
    <property type="match status" value="1"/>
</dbReference>
<dbReference type="InterPro" id="IPR023198">
    <property type="entry name" value="PGP-like_dom2"/>
</dbReference>
<evidence type="ECO:0000313" key="2">
    <source>
        <dbReference type="EMBL" id="MBR9972884.1"/>
    </source>
</evidence>
<gene>
    <name evidence="2" type="ORF">KEC16_14255</name>
</gene>
<organism evidence="2 3">
    <name type="scientific">Magnetospirillum sulfuroxidans</name>
    <dbReference type="NCBI Taxonomy" id="611300"/>
    <lineage>
        <taxon>Bacteria</taxon>
        <taxon>Pseudomonadati</taxon>
        <taxon>Pseudomonadota</taxon>
        <taxon>Alphaproteobacteria</taxon>
        <taxon>Rhodospirillales</taxon>
        <taxon>Rhodospirillaceae</taxon>
        <taxon>Magnetospirillum</taxon>
    </lineage>
</organism>
<dbReference type="InterPro" id="IPR051540">
    <property type="entry name" value="S-2-haloacid_dehalogenase"/>
</dbReference>
<protein>
    <submittedName>
        <fullName evidence="2">HAD family hydrolase</fullName>
    </submittedName>
</protein>
<dbReference type="Gene3D" id="1.10.150.240">
    <property type="entry name" value="Putative phosphatase, domain 2"/>
    <property type="match status" value="1"/>
</dbReference>